<feature type="domain" description="RNase H type-1" evidence="1">
    <location>
        <begin position="164"/>
        <end position="284"/>
    </location>
</feature>
<dbReference type="Gene3D" id="3.30.70.270">
    <property type="match status" value="2"/>
</dbReference>
<dbReference type="InterPro" id="IPR043502">
    <property type="entry name" value="DNA/RNA_pol_sf"/>
</dbReference>
<dbReference type="PANTHER" id="PTHR48475">
    <property type="entry name" value="RIBONUCLEASE H"/>
    <property type="match status" value="1"/>
</dbReference>
<dbReference type="GO" id="GO:0003676">
    <property type="term" value="F:nucleic acid binding"/>
    <property type="evidence" value="ECO:0007669"/>
    <property type="project" value="InterPro"/>
</dbReference>
<dbReference type="PROSITE" id="PS50994">
    <property type="entry name" value="INTEGRASE"/>
    <property type="match status" value="1"/>
</dbReference>
<dbReference type="Pfam" id="PF17919">
    <property type="entry name" value="RT_RNaseH_2"/>
    <property type="match status" value="1"/>
</dbReference>
<dbReference type="InterPro" id="IPR041577">
    <property type="entry name" value="RT_RNaseH_2"/>
</dbReference>
<dbReference type="InterPro" id="IPR043128">
    <property type="entry name" value="Rev_trsase/Diguanyl_cyclase"/>
</dbReference>
<dbReference type="Gene3D" id="1.10.340.70">
    <property type="match status" value="1"/>
</dbReference>
<dbReference type="CDD" id="cd09279">
    <property type="entry name" value="RNase_HI_like"/>
    <property type="match status" value="1"/>
</dbReference>
<dbReference type="InterPro" id="IPR001584">
    <property type="entry name" value="Integrase_cat-core"/>
</dbReference>
<name>A0A2N9HNZ2_FAGSY</name>
<dbReference type="Pfam" id="PF00665">
    <property type="entry name" value="rve"/>
    <property type="match status" value="1"/>
</dbReference>
<dbReference type="SUPFAM" id="SSF56672">
    <property type="entry name" value="DNA/RNA polymerases"/>
    <property type="match status" value="1"/>
</dbReference>
<evidence type="ECO:0000259" key="1">
    <source>
        <dbReference type="PROSITE" id="PS50879"/>
    </source>
</evidence>
<sequence>MGILRKQPELEPVSPRDVVHIEERRSHLTKGLMNRMFHDQDRQEMSKFYVDDMLVKSKEEDNHLDDLGETFKMLCKYQMKLNPRRVAALIRFISRSTDKCLPFFKTLKKAFTWMDECQQAFEELKKYLMTPPLLSPSKQGEELYLYLAVSPTAISSALVREEDRRQLPIYYTSRALKGTEERYPPMEKLSFAVYATTNNETKYEALLVGLKMAKTLGATELDVHSNSQLVVGQVNGDYKVKEERMLQYLNLVQHQMSRFHEVKLIRIPREQNAAVDQLAKSASSNEPNDELKVVQQSSIQAIEGTLYKKGFSLPYLKCLTPTETKYVLREIHEGVCRNHSRARSLSKKVIRARYYWPSIQADENQFVQRCDKCQRFTNLLHSPSEELTPMSLPWPFTQWGLDIMGPFPIGRRQLKFLVVAIDYFTKWIEAEPLAMITEKNIQNFVWKTVICWFDIPRVLVSDNGKQFDNPKFRQFSQELGIHNHYSSPGHP</sequence>
<dbReference type="SUPFAM" id="SSF53098">
    <property type="entry name" value="Ribonuclease H-like"/>
    <property type="match status" value="1"/>
</dbReference>
<feature type="domain" description="Integrase catalytic" evidence="2">
    <location>
        <begin position="389"/>
        <end position="491"/>
    </location>
</feature>
<dbReference type="EMBL" id="OIVN01003857">
    <property type="protein sequence ID" value="SPD13982.1"/>
    <property type="molecule type" value="Genomic_DNA"/>
</dbReference>
<organism evidence="3">
    <name type="scientific">Fagus sylvatica</name>
    <name type="common">Beechnut</name>
    <dbReference type="NCBI Taxonomy" id="28930"/>
    <lineage>
        <taxon>Eukaryota</taxon>
        <taxon>Viridiplantae</taxon>
        <taxon>Streptophyta</taxon>
        <taxon>Embryophyta</taxon>
        <taxon>Tracheophyta</taxon>
        <taxon>Spermatophyta</taxon>
        <taxon>Magnoliopsida</taxon>
        <taxon>eudicotyledons</taxon>
        <taxon>Gunneridae</taxon>
        <taxon>Pentapetalae</taxon>
        <taxon>rosids</taxon>
        <taxon>fabids</taxon>
        <taxon>Fagales</taxon>
        <taxon>Fagaceae</taxon>
        <taxon>Fagus</taxon>
    </lineage>
</organism>
<dbReference type="InterPro" id="IPR041588">
    <property type="entry name" value="Integrase_H2C2"/>
</dbReference>
<accession>A0A2N9HNZ2</accession>
<gene>
    <name evidence="3" type="ORF">FSB_LOCUS41864</name>
</gene>
<dbReference type="InterPro" id="IPR036397">
    <property type="entry name" value="RNaseH_sf"/>
</dbReference>
<dbReference type="InterPro" id="IPR002156">
    <property type="entry name" value="RNaseH_domain"/>
</dbReference>
<dbReference type="PROSITE" id="PS50879">
    <property type="entry name" value="RNASE_H_1"/>
    <property type="match status" value="1"/>
</dbReference>
<dbReference type="AlphaFoldDB" id="A0A2N9HNZ2"/>
<evidence type="ECO:0000313" key="3">
    <source>
        <dbReference type="EMBL" id="SPD13982.1"/>
    </source>
</evidence>
<reference evidence="3" key="1">
    <citation type="submission" date="2018-02" db="EMBL/GenBank/DDBJ databases">
        <authorList>
            <person name="Cohen D.B."/>
            <person name="Kent A.D."/>
        </authorList>
    </citation>
    <scope>NUCLEOTIDE SEQUENCE</scope>
</reference>
<dbReference type="GO" id="GO:0004523">
    <property type="term" value="F:RNA-DNA hybrid ribonuclease activity"/>
    <property type="evidence" value="ECO:0007669"/>
    <property type="project" value="InterPro"/>
</dbReference>
<dbReference type="PANTHER" id="PTHR48475:SF2">
    <property type="entry name" value="RIBONUCLEASE H"/>
    <property type="match status" value="1"/>
</dbReference>
<proteinExistence type="predicted"/>
<protein>
    <submittedName>
        <fullName evidence="3">Uncharacterized protein</fullName>
    </submittedName>
</protein>
<evidence type="ECO:0000259" key="2">
    <source>
        <dbReference type="PROSITE" id="PS50994"/>
    </source>
</evidence>
<dbReference type="Gene3D" id="3.30.420.10">
    <property type="entry name" value="Ribonuclease H-like superfamily/Ribonuclease H"/>
    <property type="match status" value="2"/>
</dbReference>
<dbReference type="GO" id="GO:0015074">
    <property type="term" value="P:DNA integration"/>
    <property type="evidence" value="ECO:0007669"/>
    <property type="project" value="InterPro"/>
</dbReference>
<dbReference type="InterPro" id="IPR012337">
    <property type="entry name" value="RNaseH-like_sf"/>
</dbReference>
<dbReference type="Pfam" id="PF17921">
    <property type="entry name" value="Integrase_H2C2"/>
    <property type="match status" value="1"/>
</dbReference>